<comment type="caution">
    <text evidence="2">The sequence shown here is derived from an EMBL/GenBank/DDBJ whole genome shotgun (WGS) entry which is preliminary data.</text>
</comment>
<evidence type="ECO:0000256" key="1">
    <source>
        <dbReference type="SAM" id="MobiDB-lite"/>
    </source>
</evidence>
<evidence type="ECO:0000313" key="3">
    <source>
        <dbReference type="Proteomes" id="UP000019143"/>
    </source>
</evidence>
<gene>
    <name evidence="2" type="ORF">XPU_4608</name>
</gene>
<protein>
    <submittedName>
        <fullName evidence="2">UDP-N-acetylmuramyl tripeptide synthase</fullName>
    </submittedName>
</protein>
<dbReference type="EMBL" id="BAVB01000399">
    <property type="protein sequence ID" value="GAE53076.1"/>
    <property type="molecule type" value="Genomic_DNA"/>
</dbReference>
<dbReference type="Proteomes" id="UP000019143">
    <property type="component" value="Unassembled WGS sequence"/>
</dbReference>
<organism evidence="2 3">
    <name type="scientific">Xanthomonas arboricola pv. pruni str. MAFF 311562</name>
    <dbReference type="NCBI Taxonomy" id="1414836"/>
    <lineage>
        <taxon>Bacteria</taxon>
        <taxon>Pseudomonadati</taxon>
        <taxon>Pseudomonadota</taxon>
        <taxon>Gammaproteobacteria</taxon>
        <taxon>Lysobacterales</taxon>
        <taxon>Lysobacteraceae</taxon>
        <taxon>Xanthomonas</taxon>
    </lineage>
</organism>
<reference evidence="2 3" key="1">
    <citation type="submission" date="2014-01" db="EMBL/GenBank/DDBJ databases">
        <title>Genome sequence and analysis of Xanthomonas arboricola pv. pruni.</title>
        <authorList>
            <person name="Fujikawa T."/>
            <person name="Nakazono-Nagaoka E."/>
        </authorList>
    </citation>
    <scope>NUCLEOTIDE SEQUENCE [LARGE SCALE GENOMIC DNA]</scope>
    <source>
        <strain evidence="3">MAFF 311562</strain>
    </source>
</reference>
<feature type="compositionally biased region" description="Basic and acidic residues" evidence="1">
    <location>
        <begin position="398"/>
        <end position="412"/>
    </location>
</feature>
<accession>W4S986</accession>
<evidence type="ECO:0000313" key="2">
    <source>
        <dbReference type="EMBL" id="GAE53076.1"/>
    </source>
</evidence>
<dbReference type="AlphaFoldDB" id="W4S986"/>
<proteinExistence type="predicted"/>
<name>W4S986_9XANT</name>
<sequence length="450" mass="45440">MNAVARMAAAPATGGAARRAVRMRWPGAAVGRLQAQAGLLDLDGAPAGGADHAVGLADQVAAGQQQLLQFAPFGPAQAGVVGGPGGDQAGATAQAVGEQGDRQRVAFGGVVGVDRVVVAEHQECRAGRTGRQQQGGRGFCGQAGRRQRLAVGAEQAGVLPGLQRLAPGAAGLAGVEAGGQADFHTPGTGTLPAGLDQIVGGGGQRVGNAGDQVAAAVAVAVHRDAGIGRGHELGLPEGAGPGAGQAIRRQIALLQQAEQGKQFATEERLATARARQRSQRDQQRALAGDTAVVALHAPDRHDGGRIDPGLFGQARKQIAVGGQHGLAVGDALTVDQAGEVVPDRGGEFGLGIEQRQHAGIGRQAGGEALEVGGRHALGGGLGLQAGQAAVEGRIGAGDQRRQRQQRRQDAPGRHHGTMAGVWTEVMRWSAPAAGRAAEDSQPGWLQACRS</sequence>
<feature type="region of interest" description="Disordered" evidence="1">
    <location>
        <begin position="393"/>
        <end position="420"/>
    </location>
</feature>